<evidence type="ECO:0000259" key="2">
    <source>
        <dbReference type="Pfam" id="PF22570"/>
    </source>
</evidence>
<dbReference type="Proteomes" id="UP000187323">
    <property type="component" value="Unassembled WGS sequence"/>
</dbReference>
<evidence type="ECO:0000256" key="1">
    <source>
        <dbReference type="SAM" id="Phobius"/>
    </source>
</evidence>
<keyword evidence="1" id="KW-0812">Transmembrane</keyword>
<dbReference type="AlphaFoldDB" id="A0A1R0YUL3"/>
<evidence type="ECO:0000313" key="3">
    <source>
        <dbReference type="EMBL" id="AWV35770.1"/>
    </source>
</evidence>
<dbReference type="EMBL" id="MPTO01000006">
    <property type="protein sequence ID" value="OME21999.1"/>
    <property type="molecule type" value="Genomic_DNA"/>
</dbReference>
<dbReference type="Pfam" id="PF22570">
    <property type="entry name" value="LiaF-TM"/>
    <property type="match status" value="1"/>
</dbReference>
<accession>A0A1R0YUL3</accession>
<dbReference type="KEGG" id="pod:PODO_26385"/>
<evidence type="ECO:0000313" key="6">
    <source>
        <dbReference type="Proteomes" id="UP000187323"/>
    </source>
</evidence>
<reference evidence="3 8" key="2">
    <citation type="submission" date="2017-06" db="EMBL/GenBank/DDBJ databases">
        <title>Complete genome sequence of Paenibacillus odorifer CBA7130.</title>
        <authorList>
            <person name="Nam Y.-D."/>
            <person name="Kang J."/>
            <person name="Chung W.-H."/>
        </authorList>
    </citation>
    <scope>NUCLEOTIDE SEQUENCE [LARGE SCALE GENOMIC DNA]</scope>
    <source>
        <strain evidence="3 8">CBA7130</strain>
    </source>
</reference>
<feature type="domain" description="LiaF transmembrane" evidence="2">
    <location>
        <begin position="10"/>
        <end position="97"/>
    </location>
</feature>
<feature type="transmembrane region" description="Helical" evidence="1">
    <location>
        <begin position="56"/>
        <end position="89"/>
    </location>
</feature>
<dbReference type="Proteomes" id="UP000187465">
    <property type="component" value="Unassembled WGS sequence"/>
</dbReference>
<name>A0A1R0YUL3_9BACL</name>
<feature type="transmembrane region" description="Helical" evidence="1">
    <location>
        <begin position="7"/>
        <end position="26"/>
    </location>
</feature>
<evidence type="ECO:0000313" key="7">
    <source>
        <dbReference type="Proteomes" id="UP000187465"/>
    </source>
</evidence>
<dbReference type="RefSeq" id="WP_036685544.1">
    <property type="nucleotide sequence ID" value="NZ_CP009428.1"/>
</dbReference>
<proteinExistence type="predicted"/>
<protein>
    <recommendedName>
        <fullName evidence="2">LiaF transmembrane domain-containing protein</fullName>
    </recommendedName>
</protein>
<sequence length="101" mass="10887">MQRRQGNGLAVVLIVIGAVMLLGIALPLIHGMFRLLFPVLLVVLGYYGIKSGRKIIGWVLMFIGVMSLIAKLSWIIGPLLGVALIVWGVSALKGRSNNGTY</sequence>
<evidence type="ECO:0000313" key="8">
    <source>
        <dbReference type="Proteomes" id="UP000249163"/>
    </source>
</evidence>
<dbReference type="GeneID" id="31573643"/>
<feature type="transmembrane region" description="Helical" evidence="1">
    <location>
        <begin position="32"/>
        <end position="49"/>
    </location>
</feature>
<keyword evidence="1" id="KW-1133">Transmembrane helix</keyword>
<dbReference type="EMBL" id="MKQP01000011">
    <property type="protein sequence ID" value="OMD33414.1"/>
    <property type="molecule type" value="Genomic_DNA"/>
</dbReference>
<evidence type="ECO:0000313" key="5">
    <source>
        <dbReference type="EMBL" id="OME21999.1"/>
    </source>
</evidence>
<dbReference type="OrthoDB" id="2679996at2"/>
<reference evidence="6 7" key="1">
    <citation type="submission" date="2016-10" db="EMBL/GenBank/DDBJ databases">
        <title>Paenibacillus species isolates.</title>
        <authorList>
            <person name="Beno S.M."/>
        </authorList>
    </citation>
    <scope>NUCLEOTIDE SEQUENCE [LARGE SCALE GENOMIC DNA]</scope>
    <source>
        <strain evidence="4 7">FSL H7-0604</strain>
        <strain evidence="5 6">FSL H7-0918</strain>
    </source>
</reference>
<dbReference type="Proteomes" id="UP000249163">
    <property type="component" value="Chromosome"/>
</dbReference>
<keyword evidence="1" id="KW-0472">Membrane</keyword>
<dbReference type="InterPro" id="IPR054331">
    <property type="entry name" value="LiaF_TM"/>
</dbReference>
<gene>
    <name evidence="4" type="ORF">BJP51_11480</name>
    <name evidence="5" type="ORF">BSK47_07385</name>
    <name evidence="3" type="ORF">CD191_25800</name>
</gene>
<dbReference type="EMBL" id="CP021965">
    <property type="protein sequence ID" value="AWV35770.1"/>
    <property type="molecule type" value="Genomic_DNA"/>
</dbReference>
<organism evidence="4 7">
    <name type="scientific">Paenibacillus odorifer</name>
    <dbReference type="NCBI Taxonomy" id="189426"/>
    <lineage>
        <taxon>Bacteria</taxon>
        <taxon>Bacillati</taxon>
        <taxon>Bacillota</taxon>
        <taxon>Bacilli</taxon>
        <taxon>Bacillales</taxon>
        <taxon>Paenibacillaceae</taxon>
        <taxon>Paenibacillus</taxon>
    </lineage>
</organism>
<evidence type="ECO:0000313" key="4">
    <source>
        <dbReference type="EMBL" id="OMD33414.1"/>
    </source>
</evidence>